<evidence type="ECO:0000256" key="3">
    <source>
        <dbReference type="ARBA" id="ARBA00022598"/>
    </source>
</evidence>
<dbReference type="PROSITE" id="PS01011">
    <property type="entry name" value="FOLYLPOLYGLU_SYNT_1"/>
    <property type="match status" value="1"/>
</dbReference>
<comment type="pathway">
    <text evidence="11 12">Cell wall biogenesis; peptidoglycan biosynthesis.</text>
</comment>
<comment type="function">
    <text evidence="11">Catalyzes the addition of meso-diaminopimelic acid to the nucleotide precursor UDP-N-acetylmuramoyl-L-alanyl-D-glutamate (UMAG) in the biosynthesis of bacterial cell-wall peptidoglycan.</text>
</comment>
<keyword evidence="7 11" id="KW-0133">Cell shape</keyword>
<feature type="binding site" evidence="11">
    <location>
        <position position="371"/>
    </location>
    <ligand>
        <name>meso-2,6-diaminopimelate</name>
        <dbReference type="ChEBI" id="CHEBI:57791"/>
    </ligand>
</feature>
<evidence type="ECO:0000313" key="17">
    <source>
        <dbReference type="Proteomes" id="UP000063964"/>
    </source>
</evidence>
<dbReference type="Pfam" id="PF08245">
    <property type="entry name" value="Mur_ligase_M"/>
    <property type="match status" value="1"/>
</dbReference>
<feature type="binding site" evidence="11">
    <location>
        <position position="446"/>
    </location>
    <ligand>
        <name>meso-2,6-diaminopimelate</name>
        <dbReference type="ChEBI" id="CHEBI:57791"/>
    </ligand>
</feature>
<gene>
    <name evidence="11" type="primary">murE</name>
    <name evidence="16" type="ORF">AXF15_02385</name>
</gene>
<dbReference type="NCBIfam" id="NF001126">
    <property type="entry name" value="PRK00139.1-4"/>
    <property type="match status" value="1"/>
</dbReference>
<dbReference type="GO" id="GO:0051301">
    <property type="term" value="P:cell division"/>
    <property type="evidence" value="ECO:0007669"/>
    <property type="project" value="UniProtKB-KW"/>
</dbReference>
<dbReference type="HAMAP" id="MF_00208">
    <property type="entry name" value="MurE"/>
    <property type="match status" value="1"/>
</dbReference>
<comment type="catalytic activity">
    <reaction evidence="11">
        <text>UDP-N-acetyl-alpha-D-muramoyl-L-alanyl-D-glutamate + meso-2,6-diaminopimelate + ATP = UDP-N-acetyl-alpha-D-muramoyl-L-alanyl-gamma-D-glutamyl-meso-2,6-diaminopimelate + ADP + phosphate + H(+)</text>
        <dbReference type="Rhea" id="RHEA:23676"/>
        <dbReference type="ChEBI" id="CHEBI:15378"/>
        <dbReference type="ChEBI" id="CHEBI:30616"/>
        <dbReference type="ChEBI" id="CHEBI:43474"/>
        <dbReference type="ChEBI" id="CHEBI:57791"/>
        <dbReference type="ChEBI" id="CHEBI:83900"/>
        <dbReference type="ChEBI" id="CHEBI:83905"/>
        <dbReference type="ChEBI" id="CHEBI:456216"/>
        <dbReference type="EC" id="6.3.2.13"/>
    </reaction>
</comment>
<feature type="binding site" evidence="11">
    <location>
        <begin position="146"/>
        <end position="147"/>
    </location>
    <ligand>
        <name>UDP-N-acetyl-alpha-D-muramoyl-L-alanyl-D-glutamate</name>
        <dbReference type="ChEBI" id="CHEBI:83900"/>
    </ligand>
</feature>
<dbReference type="PANTHER" id="PTHR23135:SF4">
    <property type="entry name" value="UDP-N-ACETYLMURAMOYL-L-ALANYL-D-GLUTAMATE--2,6-DIAMINOPIMELATE LIGASE MURE HOMOLOG, CHLOROPLASTIC"/>
    <property type="match status" value="1"/>
</dbReference>
<keyword evidence="6 11" id="KW-0067">ATP-binding</keyword>
<evidence type="ECO:0000256" key="1">
    <source>
        <dbReference type="ARBA" id="ARBA00005898"/>
    </source>
</evidence>
<comment type="PTM">
    <text evidence="11">Carboxylation is probably crucial for Mg(2+) binding and, consequently, for the gamma-phosphate positioning of ATP.</text>
</comment>
<dbReference type="EC" id="6.3.2.13" evidence="11"/>
<keyword evidence="2 11" id="KW-0963">Cytoplasm</keyword>
<name>A0A0X8JNY4_9BACT</name>
<keyword evidence="3 11" id="KW-0436">Ligase</keyword>
<dbReference type="Proteomes" id="UP000063964">
    <property type="component" value="Chromosome"/>
</dbReference>
<keyword evidence="8 11" id="KW-0573">Peptidoglycan synthesis</keyword>
<dbReference type="SUPFAM" id="SSF53244">
    <property type="entry name" value="MurD-like peptide ligases, peptide-binding domain"/>
    <property type="match status" value="1"/>
</dbReference>
<dbReference type="GO" id="GO:0004326">
    <property type="term" value="F:tetrahydrofolylpolyglutamate synthase activity"/>
    <property type="evidence" value="ECO:0007669"/>
    <property type="project" value="InterPro"/>
</dbReference>
<evidence type="ECO:0000256" key="10">
    <source>
        <dbReference type="ARBA" id="ARBA00023316"/>
    </source>
</evidence>
<keyword evidence="11" id="KW-0460">Magnesium</keyword>
<evidence type="ECO:0000256" key="12">
    <source>
        <dbReference type="RuleBase" id="RU004135"/>
    </source>
</evidence>
<dbReference type="Gene3D" id="3.40.1190.10">
    <property type="entry name" value="Mur-like, catalytic domain"/>
    <property type="match status" value="1"/>
</dbReference>
<feature type="binding site" evidence="11">
    <location>
        <position position="179"/>
    </location>
    <ligand>
        <name>UDP-N-acetyl-alpha-D-muramoyl-L-alanyl-D-glutamate</name>
        <dbReference type="ChEBI" id="CHEBI:83900"/>
    </ligand>
</feature>
<evidence type="ECO:0000256" key="7">
    <source>
        <dbReference type="ARBA" id="ARBA00022960"/>
    </source>
</evidence>
<feature type="modified residue" description="N6-carboxylysine" evidence="11">
    <location>
        <position position="213"/>
    </location>
</feature>
<reference evidence="17" key="1">
    <citation type="submission" date="2016-02" db="EMBL/GenBank/DDBJ databases">
        <authorList>
            <person name="Holder M.E."/>
            <person name="Ajami N.J."/>
            <person name="Petrosino J.F."/>
        </authorList>
    </citation>
    <scope>NUCLEOTIDE SEQUENCE [LARGE SCALE GENOMIC DNA]</scope>
    <source>
        <strain evidence="17">DSM 12838</strain>
    </source>
</reference>
<feature type="binding site" evidence="11">
    <location>
        <position position="22"/>
    </location>
    <ligand>
        <name>UDP-N-acetyl-alpha-D-muramoyl-L-alanyl-D-glutamate</name>
        <dbReference type="ChEBI" id="CHEBI:83900"/>
    </ligand>
</feature>
<dbReference type="NCBIfam" id="NF001124">
    <property type="entry name" value="PRK00139.1-2"/>
    <property type="match status" value="1"/>
</dbReference>
<keyword evidence="17" id="KW-1185">Reference proteome</keyword>
<dbReference type="GO" id="GO:0071555">
    <property type="term" value="P:cell wall organization"/>
    <property type="evidence" value="ECO:0007669"/>
    <property type="project" value="UniProtKB-KW"/>
</dbReference>
<keyword evidence="5 11" id="KW-0547">Nucleotide-binding</keyword>
<dbReference type="GO" id="GO:0008360">
    <property type="term" value="P:regulation of cell shape"/>
    <property type="evidence" value="ECO:0007669"/>
    <property type="project" value="UniProtKB-KW"/>
</dbReference>
<comment type="caution">
    <text evidence="11">Lacks conserved residue(s) required for the propagation of feature annotation.</text>
</comment>
<evidence type="ECO:0000313" key="16">
    <source>
        <dbReference type="EMBL" id="AMD92067.1"/>
    </source>
</evidence>
<feature type="binding site" evidence="11">
    <location>
        <begin position="395"/>
        <end position="398"/>
    </location>
    <ligand>
        <name>meso-2,6-diaminopimelate</name>
        <dbReference type="ChEBI" id="CHEBI:57791"/>
    </ligand>
</feature>
<dbReference type="InterPro" id="IPR018109">
    <property type="entry name" value="Folylpolyglutamate_synth_CS"/>
</dbReference>
<feature type="binding site" evidence="11">
    <location>
        <begin position="104"/>
        <end position="110"/>
    </location>
    <ligand>
        <name>ATP</name>
        <dbReference type="ChEBI" id="CHEBI:30616"/>
    </ligand>
</feature>
<evidence type="ECO:0000259" key="15">
    <source>
        <dbReference type="Pfam" id="PF08245"/>
    </source>
</evidence>
<dbReference type="KEGG" id="doa:AXF15_02385"/>
<feature type="domain" description="Mur ligase C-terminal" evidence="14">
    <location>
        <begin position="322"/>
        <end position="448"/>
    </location>
</feature>
<evidence type="ECO:0000256" key="4">
    <source>
        <dbReference type="ARBA" id="ARBA00022618"/>
    </source>
</evidence>
<dbReference type="InterPro" id="IPR035911">
    <property type="entry name" value="MurE/MurF_N"/>
</dbReference>
<dbReference type="EMBL" id="CP014230">
    <property type="protein sequence ID" value="AMD92067.1"/>
    <property type="molecule type" value="Genomic_DNA"/>
</dbReference>
<dbReference type="InterPro" id="IPR000713">
    <property type="entry name" value="Mur_ligase_N"/>
</dbReference>
<dbReference type="InterPro" id="IPR004101">
    <property type="entry name" value="Mur_ligase_C"/>
</dbReference>
<dbReference type="NCBIfam" id="TIGR01085">
    <property type="entry name" value="murE"/>
    <property type="match status" value="1"/>
</dbReference>
<dbReference type="SUPFAM" id="SSF53623">
    <property type="entry name" value="MurD-like peptide ligases, catalytic domain"/>
    <property type="match status" value="1"/>
</dbReference>
<evidence type="ECO:0000256" key="8">
    <source>
        <dbReference type="ARBA" id="ARBA00022984"/>
    </source>
</evidence>
<dbReference type="InterPro" id="IPR036565">
    <property type="entry name" value="Mur-like_cat_sf"/>
</dbReference>
<dbReference type="RefSeq" id="WP_066602797.1">
    <property type="nucleotide sequence ID" value="NZ_CP014230.1"/>
</dbReference>
<dbReference type="STRING" id="888061.AXF15_02385"/>
<feature type="binding site" evidence="11">
    <location>
        <position position="173"/>
    </location>
    <ligand>
        <name>UDP-N-acetyl-alpha-D-muramoyl-L-alanyl-D-glutamate</name>
        <dbReference type="ChEBI" id="CHEBI:83900"/>
    </ligand>
</feature>
<dbReference type="GO" id="GO:0005737">
    <property type="term" value="C:cytoplasm"/>
    <property type="evidence" value="ECO:0007669"/>
    <property type="project" value="UniProtKB-SubCell"/>
</dbReference>
<feature type="domain" description="Mur ligase N-terminal catalytic" evidence="13">
    <location>
        <begin position="21"/>
        <end position="85"/>
    </location>
</feature>
<feature type="short sequence motif" description="Meso-diaminopimelate recognition motif" evidence="11">
    <location>
        <begin position="395"/>
        <end position="398"/>
    </location>
</feature>
<comment type="cofactor">
    <cofactor evidence="11">
        <name>Mg(2+)</name>
        <dbReference type="ChEBI" id="CHEBI:18420"/>
    </cofactor>
</comment>
<organism evidence="16 17">
    <name type="scientific">Desulfomicrobium orale DSM 12838</name>
    <dbReference type="NCBI Taxonomy" id="888061"/>
    <lineage>
        <taxon>Bacteria</taxon>
        <taxon>Pseudomonadati</taxon>
        <taxon>Thermodesulfobacteriota</taxon>
        <taxon>Desulfovibrionia</taxon>
        <taxon>Desulfovibrionales</taxon>
        <taxon>Desulfomicrobiaceae</taxon>
        <taxon>Desulfomicrobium</taxon>
    </lineage>
</organism>
<sequence>MTVNLEPIANMLRGEAKLRTHSGKVLPGDVFVALSGLRTDGARFIDEAVSRGAAAVVHARKARISRREGVVYAAVDNPARALGVLARTAFKTESRLPKIIGITGTNGKTTTAHLLHHLLAANGFSAGLIGTVHVSWPGTTLPATMTTPDGLSLHEIMGRMAADGVEYVVMEVSSHALAQERLAGLPVEVGIFSNLTQDHLDYHHDMDSYFAAKARLFAGEHPGCARGAVSLDDAYGRRLKDVRPELMGYGLGAGDLRGRIVESGTWGMRLRMEYRGREWELTTRLAGKHNASNLLACQGAGLLLGFEPERMLCLEHAAGAPGRLERVPNEQGLDIFVDYAHTPDALEKVSAALKEMGFARLITVFGCGGDRDAGKRPLMGRAVARSADVAVLTSDNPRTEDPESILDQIEPGLAGAPRVIREADRRRAIGLAIENMRPGDALLIAGKGHEDYQIIGTEKRHFSDVETVRELVR</sequence>
<dbReference type="UniPathway" id="UPA00219"/>
<dbReference type="Pfam" id="PF01225">
    <property type="entry name" value="Mur_ligase"/>
    <property type="match status" value="1"/>
</dbReference>
<dbReference type="SUPFAM" id="SSF63418">
    <property type="entry name" value="MurE/MurF N-terminal domain"/>
    <property type="match status" value="1"/>
</dbReference>
<evidence type="ECO:0000256" key="2">
    <source>
        <dbReference type="ARBA" id="ARBA00022490"/>
    </source>
</evidence>
<keyword evidence="10 11" id="KW-0961">Cell wall biogenesis/degradation</keyword>
<dbReference type="InterPro" id="IPR036615">
    <property type="entry name" value="Mur_ligase_C_dom_sf"/>
</dbReference>
<comment type="subcellular location">
    <subcellularLocation>
        <location evidence="11 12">Cytoplasm</location>
    </subcellularLocation>
</comment>
<evidence type="ECO:0000256" key="5">
    <source>
        <dbReference type="ARBA" id="ARBA00022741"/>
    </source>
</evidence>
<evidence type="ECO:0000259" key="14">
    <source>
        <dbReference type="Pfam" id="PF02875"/>
    </source>
</evidence>
<comment type="similarity">
    <text evidence="1 11">Belongs to the MurCDEF family. MurE subfamily.</text>
</comment>
<dbReference type="Gene3D" id="3.40.1390.10">
    <property type="entry name" value="MurE/MurF, N-terminal domain"/>
    <property type="match status" value="1"/>
</dbReference>
<evidence type="ECO:0000256" key="9">
    <source>
        <dbReference type="ARBA" id="ARBA00023306"/>
    </source>
</evidence>
<dbReference type="InterPro" id="IPR005761">
    <property type="entry name" value="UDP-N-AcMur-Glu-dNH2Pim_ligase"/>
</dbReference>
<accession>A0A0X8JNY4</accession>
<evidence type="ECO:0000259" key="13">
    <source>
        <dbReference type="Pfam" id="PF01225"/>
    </source>
</evidence>
<feature type="binding site" evidence="11">
    <location>
        <position position="181"/>
    </location>
    <ligand>
        <name>UDP-N-acetyl-alpha-D-muramoyl-L-alanyl-D-glutamate</name>
        <dbReference type="ChEBI" id="CHEBI:83900"/>
    </ligand>
</feature>
<dbReference type="OrthoDB" id="9800958at2"/>
<dbReference type="GO" id="GO:0000287">
    <property type="term" value="F:magnesium ion binding"/>
    <property type="evidence" value="ECO:0007669"/>
    <property type="project" value="UniProtKB-UniRule"/>
</dbReference>
<proteinExistence type="inferred from homology"/>
<dbReference type="Gene3D" id="3.90.190.20">
    <property type="entry name" value="Mur ligase, C-terminal domain"/>
    <property type="match status" value="1"/>
</dbReference>
<protein>
    <recommendedName>
        <fullName evidence="11">UDP-N-acetylmuramoyl-L-alanyl-D-glutamate--2,6-diaminopimelate ligase</fullName>
        <ecNumber evidence="11">6.3.2.13</ecNumber>
    </recommendedName>
    <alternativeName>
        <fullName evidence="11">Meso-A2pm-adding enzyme</fullName>
    </alternativeName>
    <alternativeName>
        <fullName evidence="11">Meso-diaminopimelate-adding enzyme</fullName>
    </alternativeName>
    <alternativeName>
        <fullName evidence="11">UDP-MurNAc-L-Ala-D-Glu:meso-diaminopimelate ligase</fullName>
    </alternativeName>
    <alternativeName>
        <fullName evidence="11">UDP-MurNAc-tripeptide synthetase</fullName>
    </alternativeName>
    <alternativeName>
        <fullName evidence="11">UDP-N-acetylmuramyl-tripeptide synthetase</fullName>
    </alternativeName>
</protein>
<dbReference type="GO" id="GO:0008765">
    <property type="term" value="F:UDP-N-acetylmuramoylalanyl-D-glutamate-2,6-diaminopimelate ligase activity"/>
    <property type="evidence" value="ECO:0007669"/>
    <property type="project" value="UniProtKB-UniRule"/>
</dbReference>
<keyword evidence="4 11" id="KW-0132">Cell division</keyword>
<dbReference type="InterPro" id="IPR013221">
    <property type="entry name" value="Mur_ligase_cen"/>
</dbReference>
<dbReference type="AlphaFoldDB" id="A0A0X8JNY4"/>
<dbReference type="GO" id="GO:0005524">
    <property type="term" value="F:ATP binding"/>
    <property type="evidence" value="ECO:0007669"/>
    <property type="project" value="UniProtKB-UniRule"/>
</dbReference>
<dbReference type="Pfam" id="PF02875">
    <property type="entry name" value="Mur_ligase_C"/>
    <property type="match status" value="1"/>
</dbReference>
<dbReference type="GO" id="GO:0009252">
    <property type="term" value="P:peptidoglycan biosynthetic process"/>
    <property type="evidence" value="ECO:0007669"/>
    <property type="project" value="UniProtKB-UniRule"/>
</dbReference>
<dbReference type="PANTHER" id="PTHR23135">
    <property type="entry name" value="MUR LIGASE FAMILY MEMBER"/>
    <property type="match status" value="1"/>
</dbReference>
<feature type="domain" description="Mur ligase central" evidence="15">
    <location>
        <begin position="102"/>
        <end position="299"/>
    </location>
</feature>
<evidence type="ECO:0000256" key="6">
    <source>
        <dbReference type="ARBA" id="ARBA00022840"/>
    </source>
</evidence>
<feature type="binding site" evidence="11">
    <location>
        <position position="450"/>
    </location>
    <ligand>
        <name>meso-2,6-diaminopimelate</name>
        <dbReference type="ChEBI" id="CHEBI:57791"/>
    </ligand>
</feature>
<keyword evidence="9 11" id="KW-0131">Cell cycle</keyword>
<evidence type="ECO:0000256" key="11">
    <source>
        <dbReference type="HAMAP-Rule" id="MF_00208"/>
    </source>
</evidence>